<accession>Q4TF02</accession>
<organism evidence="2">
    <name type="scientific">Tetraodon nigroviridis</name>
    <name type="common">Spotted green pufferfish</name>
    <name type="synonym">Chelonodon nigroviridis</name>
    <dbReference type="NCBI Taxonomy" id="99883"/>
    <lineage>
        <taxon>Eukaryota</taxon>
        <taxon>Metazoa</taxon>
        <taxon>Chordata</taxon>
        <taxon>Craniata</taxon>
        <taxon>Vertebrata</taxon>
        <taxon>Euteleostomi</taxon>
        <taxon>Actinopterygii</taxon>
        <taxon>Neopterygii</taxon>
        <taxon>Teleostei</taxon>
        <taxon>Neoteleostei</taxon>
        <taxon>Acanthomorphata</taxon>
        <taxon>Eupercaria</taxon>
        <taxon>Tetraodontiformes</taxon>
        <taxon>Tetradontoidea</taxon>
        <taxon>Tetraodontidae</taxon>
        <taxon>Tetraodon</taxon>
    </lineage>
</organism>
<feature type="region of interest" description="Disordered" evidence="1">
    <location>
        <begin position="251"/>
        <end position="296"/>
    </location>
</feature>
<evidence type="ECO:0000256" key="1">
    <source>
        <dbReference type="SAM" id="MobiDB-lite"/>
    </source>
</evidence>
<feature type="compositionally biased region" description="Gly residues" evidence="1">
    <location>
        <begin position="1"/>
        <end position="14"/>
    </location>
</feature>
<dbReference type="OrthoDB" id="118105at2759"/>
<feature type="non-terminal residue" evidence="2">
    <location>
        <position position="1"/>
    </location>
</feature>
<dbReference type="KEGG" id="tng:GSTEN00001981G001"/>
<comment type="caution">
    <text evidence="2">The sequence shown here is derived from an EMBL/GenBank/DDBJ whole genome shotgun (WGS) entry which is preliminary data.</text>
</comment>
<dbReference type="InterPro" id="IPR042423">
    <property type="entry name" value="PGBD5"/>
</dbReference>
<protein>
    <submittedName>
        <fullName evidence="2">(spotted green pufferfish) hypothetical protein</fullName>
    </submittedName>
</protein>
<name>Q4TF02_TETNG</name>
<dbReference type="GO" id="GO:0004803">
    <property type="term" value="F:transposase activity"/>
    <property type="evidence" value="ECO:0007669"/>
    <property type="project" value="InterPro"/>
</dbReference>
<reference evidence="2" key="1">
    <citation type="journal article" date="2004" name="Nature">
        <title>Genome duplication in the teleost fish Tetraodon nigroviridis reveals the early vertebrate proto-karyotype.</title>
        <authorList>
            <person name="Jaillon O."/>
            <person name="Aury J.-M."/>
            <person name="Brunet F."/>
            <person name="Petit J.-L."/>
            <person name="Stange-Thomann N."/>
            <person name="Mauceli E."/>
            <person name="Bouneau L."/>
            <person name="Fischer C."/>
            <person name="Ozouf-Costaz C."/>
            <person name="Bernot A."/>
            <person name="Nicaud S."/>
            <person name="Jaffe D."/>
            <person name="Fisher S."/>
            <person name="Lutfalla G."/>
            <person name="Dossat C."/>
            <person name="Segurens B."/>
            <person name="Dasilva C."/>
            <person name="Salanoubat M."/>
            <person name="Levy M."/>
            <person name="Boudet N."/>
            <person name="Castellano S."/>
            <person name="Anthouard V."/>
            <person name="Jubin C."/>
            <person name="Castelli V."/>
            <person name="Katinka M."/>
            <person name="Vacherie B."/>
            <person name="Biemont C."/>
            <person name="Skalli Z."/>
            <person name="Cattolico L."/>
            <person name="Poulain J."/>
            <person name="De Berardinis V."/>
            <person name="Cruaud C."/>
            <person name="Duprat S."/>
            <person name="Brottier P."/>
            <person name="Coutanceau J.-P."/>
            <person name="Gouzy J."/>
            <person name="Parra G."/>
            <person name="Lardier G."/>
            <person name="Chapple C."/>
            <person name="McKernan K.J."/>
            <person name="McEwan P."/>
            <person name="Bosak S."/>
            <person name="Kellis M."/>
            <person name="Volff J.-N."/>
            <person name="Guigo R."/>
            <person name="Zody M.C."/>
            <person name="Mesirov J."/>
            <person name="Lindblad-Toh K."/>
            <person name="Birren B."/>
            <person name="Nusbaum C."/>
            <person name="Kahn D."/>
            <person name="Robinson-Rechavi M."/>
            <person name="Laudet V."/>
            <person name="Schachter V."/>
            <person name="Quetier F."/>
            <person name="Saurin W."/>
            <person name="Scarpelli C."/>
            <person name="Wincker P."/>
            <person name="Lander E.S."/>
            <person name="Weissenbach J."/>
            <person name="Roest Crollius H."/>
        </authorList>
    </citation>
    <scope>NUCLEOTIDE SEQUENCE [LARGE SCALE GENOMIC DNA]</scope>
</reference>
<feature type="region of interest" description="Disordered" evidence="1">
    <location>
        <begin position="1"/>
        <end position="40"/>
    </location>
</feature>
<gene>
    <name evidence="2" type="ORF">GSTENG00001981001</name>
</gene>
<dbReference type="GO" id="GO:0098038">
    <property type="term" value="P:non-replicative DNA transposition"/>
    <property type="evidence" value="ECO:0007669"/>
    <property type="project" value="InterPro"/>
</dbReference>
<sequence>LGPPEGGSGVGRAGGSEEQASAPQPGGQAAVPEHQRPEHHRLHRAVHDESQPLLPVQQTRYLLLWSAEHQEERLHRFAPEHAGLRLRAGAGGQWRIMMKGSLSLISWYNKGHFRFLTNGYSPTKQGGCCSGGRGGAGRRAWRSPRVCCRRLIIKRKSGEIPCPLAVEAFAAHLSYICKYDDKYSKWVESAGHVTPEEPEVLKKLLFVLLQVLYLPQTQQDVAAGLLAEHQHRHQQRLHPLQDVRRLRRQTPQPGAVWRDAGPRAAGPGPGLSHAVRRGRRRSRSRSRSRRRSRRTL</sequence>
<evidence type="ECO:0000313" key="2">
    <source>
        <dbReference type="EMBL" id="CAF88530.1"/>
    </source>
</evidence>
<proteinExistence type="predicted"/>
<feature type="compositionally biased region" description="Basic residues" evidence="1">
    <location>
        <begin position="274"/>
        <end position="296"/>
    </location>
</feature>
<dbReference type="PANTHER" id="PTHR28576:SF2">
    <property type="entry name" value="PIGGYBAC TRANSPOSABLE ELEMENT-DERIVED PROTEIN 5"/>
    <property type="match status" value="1"/>
</dbReference>
<feature type="compositionally biased region" description="Low complexity" evidence="1">
    <location>
        <begin position="16"/>
        <end position="30"/>
    </location>
</feature>
<dbReference type="PANTHER" id="PTHR28576">
    <property type="entry name" value="PIGGYBAC TRANSPOSABLE ELEMENT-DERIVED PROTEIN 5"/>
    <property type="match status" value="1"/>
</dbReference>
<dbReference type="EMBL" id="CAAE01004943">
    <property type="protein sequence ID" value="CAF88530.1"/>
    <property type="molecule type" value="Genomic_DNA"/>
</dbReference>
<reference evidence="2" key="2">
    <citation type="submission" date="2004-02" db="EMBL/GenBank/DDBJ databases">
        <authorList>
            <consortium name="Genoscope"/>
            <consortium name="Whitehead Institute Centre for Genome Research"/>
        </authorList>
    </citation>
    <scope>NUCLEOTIDE SEQUENCE</scope>
</reference>
<dbReference type="GO" id="GO:0005634">
    <property type="term" value="C:nucleus"/>
    <property type="evidence" value="ECO:0007669"/>
    <property type="project" value="TreeGrafter"/>
</dbReference>
<dbReference type="AlphaFoldDB" id="Q4TF02"/>